<proteinExistence type="predicted"/>
<dbReference type="PRINTS" id="PR00111">
    <property type="entry name" value="ABHYDROLASE"/>
</dbReference>
<dbReference type="Gene3D" id="3.40.50.1820">
    <property type="entry name" value="alpha/beta hydrolase"/>
    <property type="match status" value="1"/>
</dbReference>
<name>A0AB39KWR9_9CAUL</name>
<sequence length="306" mass="33564">MLSPPNERPISEATLLERTGQLEPRRHVDLEPGLRLAYADRGQGRTVVLLHGLLTTLEDMMLALGPALDRRRVLAFDRPGLGQSRRRRGLDAGVARQAQHLWAALDKLQVRKPLIVGHSFGATVALAMAMRRPDDTAGVVALAPIVSPEPRLEHAIFAPRGFAFSEFGLVQACRYVSDRLLLPLLWRAMYLPQPMPPAVEETFPFALAGSDRATLFTGEDSFAGIADLYGLLRDAPACRTPIEILTGDQDAVVDYRRHSAMAAEILPKADLHVSPGLGHMLHHFAPERIIIALEALERRSTATPPA</sequence>
<dbReference type="InterPro" id="IPR050266">
    <property type="entry name" value="AB_hydrolase_sf"/>
</dbReference>
<reference evidence="2" key="1">
    <citation type="submission" date="2024-06" db="EMBL/GenBank/DDBJ databases">
        <title>Caulobacter inopinatus, sp. nov.</title>
        <authorList>
            <person name="Donachie S.P."/>
        </authorList>
    </citation>
    <scope>NUCLEOTIDE SEQUENCE</scope>
    <source>
        <strain evidence="2">73W</strain>
    </source>
</reference>
<dbReference type="InterPro" id="IPR029058">
    <property type="entry name" value="AB_hydrolase_fold"/>
</dbReference>
<dbReference type="SUPFAM" id="SSF53474">
    <property type="entry name" value="alpha/beta-Hydrolases"/>
    <property type="match status" value="1"/>
</dbReference>
<feature type="domain" description="AB hydrolase-1" evidence="1">
    <location>
        <begin position="46"/>
        <end position="286"/>
    </location>
</feature>
<dbReference type="RefSeq" id="WP_369062269.1">
    <property type="nucleotide sequence ID" value="NZ_CP158375.1"/>
</dbReference>
<evidence type="ECO:0000313" key="2">
    <source>
        <dbReference type="EMBL" id="XDO98395.1"/>
    </source>
</evidence>
<keyword evidence="2" id="KW-0378">Hydrolase</keyword>
<organism evidence="2">
    <name type="scientific">Caulobacter sp. 73W</name>
    <dbReference type="NCBI Taxonomy" id="3161137"/>
    <lineage>
        <taxon>Bacteria</taxon>
        <taxon>Pseudomonadati</taxon>
        <taxon>Pseudomonadota</taxon>
        <taxon>Alphaproteobacteria</taxon>
        <taxon>Caulobacterales</taxon>
        <taxon>Caulobacteraceae</taxon>
        <taxon>Caulobacter</taxon>
    </lineage>
</organism>
<dbReference type="GO" id="GO:0016787">
    <property type="term" value="F:hydrolase activity"/>
    <property type="evidence" value="ECO:0007669"/>
    <property type="project" value="UniProtKB-KW"/>
</dbReference>
<dbReference type="Pfam" id="PF00561">
    <property type="entry name" value="Abhydrolase_1"/>
    <property type="match status" value="1"/>
</dbReference>
<accession>A0AB39KWR9</accession>
<dbReference type="PANTHER" id="PTHR43798">
    <property type="entry name" value="MONOACYLGLYCEROL LIPASE"/>
    <property type="match status" value="1"/>
</dbReference>
<dbReference type="AlphaFoldDB" id="A0AB39KWR9"/>
<dbReference type="EMBL" id="CP158375">
    <property type="protein sequence ID" value="XDO98395.1"/>
    <property type="molecule type" value="Genomic_DNA"/>
</dbReference>
<gene>
    <name evidence="2" type="ORF">ABOZ73_08270</name>
</gene>
<evidence type="ECO:0000259" key="1">
    <source>
        <dbReference type="Pfam" id="PF00561"/>
    </source>
</evidence>
<dbReference type="InterPro" id="IPR000073">
    <property type="entry name" value="AB_hydrolase_1"/>
</dbReference>
<protein>
    <submittedName>
        <fullName evidence="2">Alpha/beta hydrolase</fullName>
    </submittedName>
</protein>